<reference evidence="3" key="1">
    <citation type="submission" date="2018-02" db="EMBL/GenBank/DDBJ databases">
        <authorList>
            <person name="Hausmann B."/>
        </authorList>
    </citation>
    <scope>NUCLEOTIDE SEQUENCE [LARGE SCALE GENOMIC DNA]</scope>
    <source>
        <strain evidence="3">Peat soil MAG SbF1</strain>
    </source>
</reference>
<dbReference type="AlphaFoldDB" id="A0A2U3JZV7"/>
<dbReference type="CDD" id="cd01741">
    <property type="entry name" value="GATase1_1"/>
    <property type="match status" value="1"/>
</dbReference>
<evidence type="ECO:0000313" key="2">
    <source>
        <dbReference type="EMBL" id="SPF32847.1"/>
    </source>
</evidence>
<dbReference type="GO" id="GO:0016740">
    <property type="term" value="F:transferase activity"/>
    <property type="evidence" value="ECO:0007669"/>
    <property type="project" value="UniProtKB-KW"/>
</dbReference>
<dbReference type="SUPFAM" id="SSF52317">
    <property type="entry name" value="Class I glutamine amidotransferase-like"/>
    <property type="match status" value="1"/>
</dbReference>
<dbReference type="PANTHER" id="PTHR42695:SF5">
    <property type="entry name" value="GLUTAMINE AMIDOTRANSFERASE YLR126C-RELATED"/>
    <property type="match status" value="1"/>
</dbReference>
<evidence type="ECO:0000259" key="1">
    <source>
        <dbReference type="Pfam" id="PF00117"/>
    </source>
</evidence>
<keyword evidence="2" id="KW-0808">Transferase</keyword>
<dbReference type="InterPro" id="IPR044992">
    <property type="entry name" value="ChyE-like"/>
</dbReference>
<dbReference type="FunFam" id="3.40.50.880:FF:000033">
    <property type="entry name" value="Glutamine amidotransferase class-I"/>
    <property type="match status" value="1"/>
</dbReference>
<dbReference type="Pfam" id="PF00117">
    <property type="entry name" value="GATase"/>
    <property type="match status" value="1"/>
</dbReference>
<dbReference type="PANTHER" id="PTHR42695">
    <property type="entry name" value="GLUTAMINE AMIDOTRANSFERASE YLR126C-RELATED"/>
    <property type="match status" value="1"/>
</dbReference>
<dbReference type="GO" id="GO:0005829">
    <property type="term" value="C:cytosol"/>
    <property type="evidence" value="ECO:0007669"/>
    <property type="project" value="TreeGrafter"/>
</dbReference>
<dbReference type="OrthoDB" id="9813383at2"/>
<dbReference type="PROSITE" id="PS51273">
    <property type="entry name" value="GATASE_TYPE_1"/>
    <property type="match status" value="1"/>
</dbReference>
<dbReference type="InterPro" id="IPR029062">
    <property type="entry name" value="Class_I_gatase-like"/>
</dbReference>
<protein>
    <submittedName>
        <fullName evidence="2">Glutamine amidotransferase type 1</fullName>
    </submittedName>
</protein>
<sequence>MRLHYLQHVPFENPGSILTWAKKNGHLLTNTQLYSNDPLPKQEDFDWLVVMGGPMNIYDEETYPWLADEKIFIGEAIASGKVIIGLCLGGQLLADVIGGKVTKNTYQEIGWFPIHLSEEARSSPLFSFFPEQPIVFQWHGDTFSVLPEDAKCIAENKACQHQAFIYRNRVFGFQYHLENTSSIIKALVENCGEEMVPDVYVQTQEELLAHPEYIEQNNQWMDMFLTQLEKMERKGDLG</sequence>
<dbReference type="Proteomes" id="UP000238916">
    <property type="component" value="Unassembled WGS sequence"/>
</dbReference>
<proteinExistence type="predicted"/>
<feature type="domain" description="Glutamine amidotransferase" evidence="1">
    <location>
        <begin position="32"/>
        <end position="184"/>
    </location>
</feature>
<dbReference type="Gene3D" id="3.40.50.880">
    <property type="match status" value="1"/>
</dbReference>
<dbReference type="InterPro" id="IPR017926">
    <property type="entry name" value="GATASE"/>
</dbReference>
<organism evidence="2 3">
    <name type="scientific">Candidatus Desulfosporosinus infrequens</name>
    <dbReference type="NCBI Taxonomy" id="2043169"/>
    <lineage>
        <taxon>Bacteria</taxon>
        <taxon>Bacillati</taxon>
        <taxon>Bacillota</taxon>
        <taxon>Clostridia</taxon>
        <taxon>Eubacteriales</taxon>
        <taxon>Desulfitobacteriaceae</taxon>
        <taxon>Desulfosporosinus</taxon>
    </lineage>
</organism>
<accession>A0A2U3JZV7</accession>
<gene>
    <name evidence="2" type="ORF">SBF1_1160007</name>
</gene>
<keyword evidence="2" id="KW-0315">Glutamine amidotransferase</keyword>
<dbReference type="EMBL" id="OMOF01000020">
    <property type="protein sequence ID" value="SPF32847.1"/>
    <property type="molecule type" value="Genomic_DNA"/>
</dbReference>
<name>A0A2U3JZV7_9FIRM</name>
<evidence type="ECO:0000313" key="3">
    <source>
        <dbReference type="Proteomes" id="UP000238916"/>
    </source>
</evidence>